<name>A0ABD2PDD1_9CUCU</name>
<feature type="domain" description="Methyltransferase" evidence="1">
    <location>
        <begin position="104"/>
        <end position="227"/>
    </location>
</feature>
<dbReference type="Proteomes" id="UP001516400">
    <property type="component" value="Unassembled WGS sequence"/>
</dbReference>
<dbReference type="PANTHER" id="PTHR13369:SF0">
    <property type="entry name" value="GLUTATHIONE S-TRANSFERASE C-TERMINAL DOMAIN-CONTAINING PROTEIN"/>
    <property type="match status" value="1"/>
</dbReference>
<dbReference type="Pfam" id="PF13679">
    <property type="entry name" value="Methyltransf_32"/>
    <property type="match status" value="1"/>
</dbReference>
<dbReference type="SUPFAM" id="SSF53335">
    <property type="entry name" value="S-adenosyl-L-methionine-dependent methyltransferases"/>
    <property type="match status" value="1"/>
</dbReference>
<proteinExistence type="predicted"/>
<gene>
    <name evidence="2" type="ORF">HHI36_003360</name>
</gene>
<dbReference type="Gene3D" id="3.40.50.150">
    <property type="entry name" value="Vaccinia Virus protein VP39"/>
    <property type="match status" value="1"/>
</dbReference>
<protein>
    <recommendedName>
        <fullName evidence="1">Methyltransferase domain-containing protein</fullName>
    </recommendedName>
</protein>
<evidence type="ECO:0000313" key="2">
    <source>
        <dbReference type="EMBL" id="KAL3288915.1"/>
    </source>
</evidence>
<evidence type="ECO:0000259" key="1">
    <source>
        <dbReference type="Pfam" id="PF13679"/>
    </source>
</evidence>
<dbReference type="InterPro" id="IPR025714">
    <property type="entry name" value="Methyltranfer_dom"/>
</dbReference>
<evidence type="ECO:0000313" key="3">
    <source>
        <dbReference type="Proteomes" id="UP001516400"/>
    </source>
</evidence>
<dbReference type="InterPro" id="IPR029063">
    <property type="entry name" value="SAM-dependent_MTases_sf"/>
</dbReference>
<comment type="caution">
    <text evidence="2">The sequence shown here is derived from an EMBL/GenBank/DDBJ whole genome shotgun (WGS) entry which is preliminary data.</text>
</comment>
<organism evidence="2 3">
    <name type="scientific">Cryptolaemus montrouzieri</name>
    <dbReference type="NCBI Taxonomy" id="559131"/>
    <lineage>
        <taxon>Eukaryota</taxon>
        <taxon>Metazoa</taxon>
        <taxon>Ecdysozoa</taxon>
        <taxon>Arthropoda</taxon>
        <taxon>Hexapoda</taxon>
        <taxon>Insecta</taxon>
        <taxon>Pterygota</taxon>
        <taxon>Neoptera</taxon>
        <taxon>Endopterygota</taxon>
        <taxon>Coleoptera</taxon>
        <taxon>Polyphaga</taxon>
        <taxon>Cucujiformia</taxon>
        <taxon>Coccinelloidea</taxon>
        <taxon>Coccinellidae</taxon>
        <taxon>Scymninae</taxon>
        <taxon>Scymnini</taxon>
        <taxon>Cryptolaemus</taxon>
    </lineage>
</organism>
<dbReference type="EMBL" id="JABFTP020000185">
    <property type="protein sequence ID" value="KAL3288915.1"/>
    <property type="molecule type" value="Genomic_DNA"/>
</dbReference>
<reference evidence="2 3" key="1">
    <citation type="journal article" date="2021" name="BMC Biol.">
        <title>Horizontally acquired antibacterial genes associated with adaptive radiation of ladybird beetles.</title>
        <authorList>
            <person name="Li H.S."/>
            <person name="Tang X.F."/>
            <person name="Huang Y.H."/>
            <person name="Xu Z.Y."/>
            <person name="Chen M.L."/>
            <person name="Du X.Y."/>
            <person name="Qiu B.Y."/>
            <person name="Chen P.T."/>
            <person name="Zhang W."/>
            <person name="Slipinski A."/>
            <person name="Escalona H.E."/>
            <person name="Waterhouse R.M."/>
            <person name="Zwick A."/>
            <person name="Pang H."/>
        </authorList>
    </citation>
    <scope>NUCLEOTIDE SEQUENCE [LARGE SCALE GENOMIC DNA]</scope>
    <source>
        <strain evidence="2">SYSU2018</strain>
    </source>
</reference>
<dbReference type="FunFam" id="3.40.50.150:FF:000725">
    <property type="entry name" value="Glutathione S-transferase, C-terminal domain-containing"/>
    <property type="match status" value="1"/>
</dbReference>
<accession>A0ABD2PDD1</accession>
<dbReference type="PANTHER" id="PTHR13369">
    <property type="match status" value="1"/>
</dbReference>
<sequence>MQHSSKHKMNIVISPVSNFLKLSINDNFIKESLYRSDMSHYKMEKKTYTKQTNIERSLNIIQSSDIEVLNTNLLYGSDVHFSWTDIPMDINPCGGSLPKKRANRKCEQLISMVKPVMAIVGDSECTIVDFCSGSGHLGLLLAFLLPKCQIILVENKEKSLDRAIERIETLNLGNVVIVQSNLDYFCANFDIGVSLHACGTATDLVMQTCVKNQAHFVCCPCCYGGIKGCHLVNYPRSLTFSNLNVFTYEDYLSLAHAADQTHDVENAKTKQGYMCMDIIDTDRKLYAENLGYDVFLGKLQPVTCTNKNNLIVGIWVSK</sequence>
<keyword evidence="3" id="KW-1185">Reference proteome</keyword>
<dbReference type="AlphaFoldDB" id="A0ABD2PDD1"/>